<dbReference type="InterPro" id="IPR016193">
    <property type="entry name" value="Cytidine_deaminase-like"/>
</dbReference>
<dbReference type="GO" id="GO:0003937">
    <property type="term" value="F:IMP cyclohydrolase activity"/>
    <property type="evidence" value="ECO:0007669"/>
    <property type="project" value="UniProtKB-UniRule"/>
</dbReference>
<evidence type="ECO:0000256" key="4">
    <source>
        <dbReference type="ARBA" id="ARBA00022679"/>
    </source>
</evidence>
<dbReference type="SUPFAM" id="SSF52335">
    <property type="entry name" value="Methylglyoxal synthase-like"/>
    <property type="match status" value="1"/>
</dbReference>
<evidence type="ECO:0000256" key="3">
    <source>
        <dbReference type="ARBA" id="ARBA00007667"/>
    </source>
</evidence>
<dbReference type="InterPro" id="IPR002695">
    <property type="entry name" value="PurH-like"/>
</dbReference>
<dbReference type="NCBIfam" id="TIGR00355">
    <property type="entry name" value="purH"/>
    <property type="match status" value="1"/>
</dbReference>
<evidence type="ECO:0000256" key="2">
    <source>
        <dbReference type="ARBA" id="ARBA00004954"/>
    </source>
</evidence>
<dbReference type="FunFam" id="3.40.140.20:FF:000001">
    <property type="entry name" value="Bifunctional purine biosynthesis protein PurH"/>
    <property type="match status" value="1"/>
</dbReference>
<sequence>MAIKRALISVSDKQGILEFAKDLSSFGVEILSTGGTAKLFRDNNIPVIEVSDYTGFPEMLDGRVKTLHPKVHGGILGRRDLPEHVTAMNEAAIPNIDMVVVNLYPFEATVAKADCTLEDAIENIDIGGPAMVRSAAKNWKDVAVVTDASQYAGVIAEMKSTGGATSQATRFALSVAAFNRISNYDGAISDYLSSFNADGTRNDFPAQTNGRFVKLQDLRYGENPHQQAAFYRDLYPAPGSLVTAEQLQGKELSYNNIADADAAWECVKSFDSSLNTAACVIVKHANPCGVAVGINALEAYSKAFKTDPTSAFGGIIAFNATVDAAAAEAVAKQFVEVLIAPDFTADALAIFKAKANVRVLKIALPAGGETAWQKGRNSHDTKRVGSGLLIQTADNHQISMSDLKIVTKKQPTPEQLQDLLFAWRVAKYVKSNAIVFCGDGMTLGVGAGQMSRVDSTKIAAIKAQNAGLSLKNSAVASDAFFPFRDGVDVLAKAGAACVIQPGGSIRDDEVIAAADEHGLAMILTGIRHFRH</sequence>
<evidence type="ECO:0000256" key="8">
    <source>
        <dbReference type="ARBA" id="ARBA00050488"/>
    </source>
</evidence>
<dbReference type="PANTHER" id="PTHR11692:SF0">
    <property type="entry name" value="BIFUNCTIONAL PURINE BIOSYNTHESIS PROTEIN ATIC"/>
    <property type="match status" value="1"/>
</dbReference>
<evidence type="ECO:0000313" key="13">
    <source>
        <dbReference type="Proteomes" id="UP000826722"/>
    </source>
</evidence>
<dbReference type="SMART" id="SM00798">
    <property type="entry name" value="AICARFT_IMPCHas"/>
    <property type="match status" value="1"/>
</dbReference>
<dbReference type="EMBL" id="AP024110">
    <property type="protein sequence ID" value="BCM24067.1"/>
    <property type="molecule type" value="Genomic_DNA"/>
</dbReference>
<evidence type="ECO:0000256" key="5">
    <source>
        <dbReference type="ARBA" id="ARBA00022755"/>
    </source>
</evidence>
<comment type="catalytic activity">
    <reaction evidence="9 10">
        <text>IMP + H2O = 5-formamido-1-(5-phospho-D-ribosyl)imidazole-4-carboxamide</text>
        <dbReference type="Rhea" id="RHEA:18445"/>
        <dbReference type="ChEBI" id="CHEBI:15377"/>
        <dbReference type="ChEBI" id="CHEBI:58053"/>
        <dbReference type="ChEBI" id="CHEBI:58467"/>
        <dbReference type="EC" id="3.5.4.10"/>
    </reaction>
</comment>
<accession>A0A8D5G6H9</accession>
<name>A0A8D5G6H9_9PROT</name>
<dbReference type="InterPro" id="IPR024051">
    <property type="entry name" value="AICAR_Tfase_dup_dom_sf"/>
</dbReference>
<dbReference type="Pfam" id="PF01808">
    <property type="entry name" value="AICARFT_IMPCHas"/>
    <property type="match status" value="1"/>
</dbReference>
<dbReference type="Gene3D" id="3.40.140.20">
    <property type="match status" value="2"/>
</dbReference>
<keyword evidence="7 10" id="KW-0511">Multifunctional enzyme</keyword>
<evidence type="ECO:0000313" key="12">
    <source>
        <dbReference type="EMBL" id="BCM24067.1"/>
    </source>
</evidence>
<evidence type="ECO:0000256" key="10">
    <source>
        <dbReference type="HAMAP-Rule" id="MF_00139"/>
    </source>
</evidence>
<dbReference type="Gene3D" id="3.40.50.1380">
    <property type="entry name" value="Methylglyoxal synthase-like domain"/>
    <property type="match status" value="1"/>
</dbReference>
<keyword evidence="4 10" id="KW-0808">Transferase</keyword>
<dbReference type="HAMAP" id="MF_00139">
    <property type="entry name" value="PurH"/>
    <property type="match status" value="1"/>
</dbReference>
<dbReference type="NCBIfam" id="NF002049">
    <property type="entry name" value="PRK00881.1"/>
    <property type="match status" value="1"/>
</dbReference>
<dbReference type="CDD" id="cd01421">
    <property type="entry name" value="IMPCH"/>
    <property type="match status" value="1"/>
</dbReference>
<evidence type="ECO:0000256" key="1">
    <source>
        <dbReference type="ARBA" id="ARBA00004844"/>
    </source>
</evidence>
<organism evidence="12 13">
    <name type="scientific">Methyloradius palustris</name>
    <dbReference type="NCBI Taxonomy" id="2778876"/>
    <lineage>
        <taxon>Bacteria</taxon>
        <taxon>Pseudomonadati</taxon>
        <taxon>Pseudomonadota</taxon>
        <taxon>Betaproteobacteria</taxon>
        <taxon>Nitrosomonadales</taxon>
        <taxon>Methylophilaceae</taxon>
        <taxon>Methyloradius</taxon>
    </lineage>
</organism>
<dbReference type="GO" id="GO:0006189">
    <property type="term" value="P:'de novo' IMP biosynthetic process"/>
    <property type="evidence" value="ECO:0007669"/>
    <property type="project" value="UniProtKB-UniRule"/>
</dbReference>
<comment type="domain">
    <text evidence="10">The IMP cyclohydrolase activity resides in the N-terminal region.</text>
</comment>
<keyword evidence="6 10" id="KW-0378">Hydrolase</keyword>
<comment type="pathway">
    <text evidence="1 10">Purine metabolism; IMP biosynthesis via de novo pathway; IMP from 5-formamido-1-(5-phospho-D-ribosyl)imidazole-4-carboxamide: step 1/1.</text>
</comment>
<dbReference type="PANTHER" id="PTHR11692">
    <property type="entry name" value="BIFUNCTIONAL PURINE BIOSYNTHESIS PROTEIN PURH"/>
    <property type="match status" value="1"/>
</dbReference>
<proteinExistence type="inferred from homology"/>
<dbReference type="EC" id="3.5.4.10" evidence="10"/>
<protein>
    <recommendedName>
        <fullName evidence="10">Bifunctional purine biosynthesis protein PurH</fullName>
    </recommendedName>
    <domain>
        <recommendedName>
            <fullName evidence="10">Phosphoribosylaminoimidazolecarboxamide formyltransferase</fullName>
            <ecNumber evidence="10">2.1.2.3</ecNumber>
        </recommendedName>
        <alternativeName>
            <fullName evidence="10">AICAR transformylase</fullName>
        </alternativeName>
    </domain>
    <domain>
        <recommendedName>
            <fullName evidence="10">IMP cyclohydrolase</fullName>
            <ecNumber evidence="10">3.5.4.10</ecNumber>
        </recommendedName>
        <alternativeName>
            <fullName evidence="10">ATIC</fullName>
        </alternativeName>
        <alternativeName>
            <fullName evidence="10">IMP synthase</fullName>
        </alternativeName>
        <alternativeName>
            <fullName evidence="10">Inosinicase</fullName>
        </alternativeName>
    </domain>
</protein>
<dbReference type="RefSeq" id="WP_221764626.1">
    <property type="nucleotide sequence ID" value="NZ_AP024110.1"/>
</dbReference>
<dbReference type="FunFam" id="3.40.140.20:FF:000002">
    <property type="entry name" value="Bifunctional purine biosynthesis protein PurH"/>
    <property type="match status" value="1"/>
</dbReference>
<dbReference type="GO" id="GO:0005829">
    <property type="term" value="C:cytosol"/>
    <property type="evidence" value="ECO:0007669"/>
    <property type="project" value="TreeGrafter"/>
</dbReference>
<evidence type="ECO:0000259" key="11">
    <source>
        <dbReference type="SMART" id="SM00851"/>
    </source>
</evidence>
<keyword evidence="5 10" id="KW-0658">Purine biosynthesis</keyword>
<dbReference type="Proteomes" id="UP000826722">
    <property type="component" value="Chromosome"/>
</dbReference>
<reference evidence="12" key="1">
    <citation type="journal article" date="2021" name="Arch. Microbiol.">
        <title>Methyloradius palustris gen. nov., sp. nov., a methanol-oxidizing bacterium isolated from snow.</title>
        <authorList>
            <person name="Miyadera T."/>
            <person name="Kojima H."/>
            <person name="Fukui M."/>
        </authorList>
    </citation>
    <scope>NUCLEOTIDE SEQUENCE</scope>
    <source>
        <strain evidence="12">Zm11</strain>
    </source>
</reference>
<keyword evidence="13" id="KW-1185">Reference proteome</keyword>
<evidence type="ECO:0000256" key="7">
    <source>
        <dbReference type="ARBA" id="ARBA00023268"/>
    </source>
</evidence>
<dbReference type="GO" id="GO:0004643">
    <property type="term" value="F:phosphoribosylaminoimidazolecarboxamide formyltransferase activity"/>
    <property type="evidence" value="ECO:0007669"/>
    <property type="project" value="UniProtKB-UniRule"/>
</dbReference>
<dbReference type="KEGG" id="mpau:ZMTM_03260"/>
<dbReference type="FunFam" id="3.40.50.1380:FF:000001">
    <property type="entry name" value="Bifunctional purine biosynthesis protein PurH"/>
    <property type="match status" value="1"/>
</dbReference>
<dbReference type="EC" id="2.1.2.3" evidence="10"/>
<evidence type="ECO:0000256" key="9">
    <source>
        <dbReference type="ARBA" id="ARBA00050687"/>
    </source>
</evidence>
<comment type="catalytic activity">
    <reaction evidence="8 10">
        <text>(6R)-10-formyltetrahydrofolate + 5-amino-1-(5-phospho-beta-D-ribosyl)imidazole-4-carboxamide = 5-formamido-1-(5-phospho-D-ribosyl)imidazole-4-carboxamide + (6S)-5,6,7,8-tetrahydrofolate</text>
        <dbReference type="Rhea" id="RHEA:22192"/>
        <dbReference type="ChEBI" id="CHEBI:57453"/>
        <dbReference type="ChEBI" id="CHEBI:58467"/>
        <dbReference type="ChEBI" id="CHEBI:58475"/>
        <dbReference type="ChEBI" id="CHEBI:195366"/>
        <dbReference type="EC" id="2.1.2.3"/>
    </reaction>
</comment>
<dbReference type="AlphaFoldDB" id="A0A8D5G6H9"/>
<dbReference type="Pfam" id="PF02142">
    <property type="entry name" value="MGS"/>
    <property type="match status" value="1"/>
</dbReference>
<dbReference type="SMART" id="SM00851">
    <property type="entry name" value="MGS"/>
    <property type="match status" value="1"/>
</dbReference>
<gene>
    <name evidence="10 12" type="primary">purH</name>
    <name evidence="12" type="ORF">ZMTM_03260</name>
</gene>
<dbReference type="PIRSF" id="PIRSF000414">
    <property type="entry name" value="AICARFT_IMPCHas"/>
    <property type="match status" value="1"/>
</dbReference>
<evidence type="ECO:0000256" key="6">
    <source>
        <dbReference type="ARBA" id="ARBA00022801"/>
    </source>
</evidence>
<comment type="pathway">
    <text evidence="2 10">Purine metabolism; IMP biosynthesis via de novo pathway; 5-formamido-1-(5-phospho-D-ribosyl)imidazole-4-carboxamide from 5-amino-1-(5-phospho-D-ribosyl)imidazole-4-carboxamide (10-formyl THF route): step 1/1.</text>
</comment>
<feature type="domain" description="MGS-like" evidence="11">
    <location>
        <begin position="15"/>
        <end position="130"/>
    </location>
</feature>
<dbReference type="InterPro" id="IPR036914">
    <property type="entry name" value="MGS-like_dom_sf"/>
</dbReference>
<dbReference type="InterPro" id="IPR011607">
    <property type="entry name" value="MGS-like_dom"/>
</dbReference>
<dbReference type="SUPFAM" id="SSF53927">
    <property type="entry name" value="Cytidine deaminase-like"/>
    <property type="match status" value="1"/>
</dbReference>
<dbReference type="UniPathway" id="UPA00074">
    <property type="reaction ID" value="UER00133"/>
</dbReference>
<comment type="similarity">
    <text evidence="3 10">Belongs to the PurH family.</text>
</comment>